<dbReference type="SUPFAM" id="SSF111369">
    <property type="entry name" value="HlyD-like secretion proteins"/>
    <property type="match status" value="1"/>
</dbReference>
<keyword evidence="7" id="KW-1185">Reference proteome</keyword>
<name>A0A348AHX3_9FIRM</name>
<dbReference type="GO" id="GO:1990281">
    <property type="term" value="C:efflux pump complex"/>
    <property type="evidence" value="ECO:0007669"/>
    <property type="project" value="TreeGrafter"/>
</dbReference>
<evidence type="ECO:0000259" key="5">
    <source>
        <dbReference type="Pfam" id="PF25989"/>
    </source>
</evidence>
<dbReference type="AlphaFoldDB" id="A0A348AHX3"/>
<gene>
    <name evidence="6" type="primary">mdtE_2</name>
    <name evidence="6" type="ORF">MAMMFC1_01332</name>
</gene>
<evidence type="ECO:0000259" key="3">
    <source>
        <dbReference type="Pfam" id="PF25917"/>
    </source>
</evidence>
<dbReference type="Gene3D" id="2.40.420.20">
    <property type="match status" value="1"/>
</dbReference>
<dbReference type="Pfam" id="PF25917">
    <property type="entry name" value="BSH_RND"/>
    <property type="match status" value="1"/>
</dbReference>
<dbReference type="OrthoDB" id="9813967at2"/>
<feature type="domain" description="CusB-like beta-barrel" evidence="4">
    <location>
        <begin position="215"/>
        <end position="288"/>
    </location>
</feature>
<keyword evidence="2" id="KW-0472">Membrane</keyword>
<dbReference type="InterPro" id="IPR006143">
    <property type="entry name" value="RND_pump_MFP"/>
</dbReference>
<sequence>MRKPSTKKLYYIAAVIIILSAAAGMLWQHAARPQPVVQDAPQVRVAVIEPDSTSKFYSYAGEVRGRYESQLAFQVNGKIIKRNVDLGSPVNPGDVLMVIDPKDLTQAASSSSAQVYSTQSQLRLAASNLERYRQLYEQGAISRAQYDQYVTAYDSAAAAVQQASAQYAQTANQVDYSQLYADAAGVVSAISVEAGQVVSAGQTVVTVVRDGEREVEINVPENRLNELRQATQIKITFWALPDVSVDGSIREIAPMADKISRTYKVRISLLEPPPAMKLGMTASVAVAKSTPDSVSFYIPLTAVFQNGQTPSVWLVADNTVHLQPIKTGSFMDDKIEVSEGLQPGDIIVTAGVHKLREGQKVTVTGEKR</sequence>
<feature type="transmembrane region" description="Helical" evidence="2">
    <location>
        <begin position="9"/>
        <end position="27"/>
    </location>
</feature>
<protein>
    <submittedName>
        <fullName evidence="6">Multidrug resistance protein MdtE</fullName>
    </submittedName>
</protein>
<evidence type="ECO:0000313" key="6">
    <source>
        <dbReference type="EMBL" id="BBB90671.1"/>
    </source>
</evidence>
<organism evidence="6 7">
    <name type="scientific">Methylomusa anaerophila</name>
    <dbReference type="NCBI Taxonomy" id="1930071"/>
    <lineage>
        <taxon>Bacteria</taxon>
        <taxon>Bacillati</taxon>
        <taxon>Bacillota</taxon>
        <taxon>Negativicutes</taxon>
        <taxon>Selenomonadales</taxon>
        <taxon>Sporomusaceae</taxon>
        <taxon>Methylomusa</taxon>
    </lineage>
</organism>
<keyword evidence="2" id="KW-0812">Transmembrane</keyword>
<evidence type="ECO:0000256" key="2">
    <source>
        <dbReference type="SAM" id="Phobius"/>
    </source>
</evidence>
<evidence type="ECO:0000259" key="4">
    <source>
        <dbReference type="Pfam" id="PF25954"/>
    </source>
</evidence>
<reference evidence="6 7" key="1">
    <citation type="journal article" date="2018" name="Int. J. Syst. Evol. Microbiol.">
        <title>Methylomusa anaerophila gen. nov., sp. nov., an anaerobic methanol-utilizing bacterium isolated from a microbial fuel cell.</title>
        <authorList>
            <person name="Amano N."/>
            <person name="Yamamuro A."/>
            <person name="Miyahara M."/>
            <person name="Kouzuma A."/>
            <person name="Abe T."/>
            <person name="Watanabe K."/>
        </authorList>
    </citation>
    <scope>NUCLEOTIDE SEQUENCE [LARGE SCALE GENOMIC DNA]</scope>
    <source>
        <strain evidence="6 7">MMFC1</strain>
    </source>
</reference>
<dbReference type="Pfam" id="PF25989">
    <property type="entry name" value="YknX_C"/>
    <property type="match status" value="1"/>
</dbReference>
<keyword evidence="2" id="KW-1133">Transmembrane helix</keyword>
<comment type="similarity">
    <text evidence="1">Belongs to the membrane fusion protein (MFP) (TC 8.A.1) family.</text>
</comment>
<evidence type="ECO:0000313" key="7">
    <source>
        <dbReference type="Proteomes" id="UP000276437"/>
    </source>
</evidence>
<dbReference type="EMBL" id="AP018449">
    <property type="protein sequence ID" value="BBB90671.1"/>
    <property type="molecule type" value="Genomic_DNA"/>
</dbReference>
<dbReference type="Gene3D" id="2.40.30.170">
    <property type="match status" value="1"/>
</dbReference>
<dbReference type="Pfam" id="PF25954">
    <property type="entry name" value="Beta-barrel_RND_2"/>
    <property type="match status" value="1"/>
</dbReference>
<dbReference type="InterPro" id="IPR058792">
    <property type="entry name" value="Beta-barrel_RND_2"/>
</dbReference>
<dbReference type="KEGG" id="mana:MAMMFC1_01332"/>
<dbReference type="InterPro" id="IPR058625">
    <property type="entry name" value="MdtA-like_BSH"/>
</dbReference>
<feature type="domain" description="Multidrug resistance protein MdtA-like barrel-sandwich hybrid" evidence="3">
    <location>
        <begin position="73"/>
        <end position="208"/>
    </location>
</feature>
<feature type="domain" description="YknX-like C-terminal permuted SH3-like" evidence="5">
    <location>
        <begin position="298"/>
        <end position="363"/>
    </location>
</feature>
<dbReference type="GO" id="GO:0015562">
    <property type="term" value="F:efflux transmembrane transporter activity"/>
    <property type="evidence" value="ECO:0007669"/>
    <property type="project" value="TreeGrafter"/>
</dbReference>
<dbReference type="Gene3D" id="1.10.287.470">
    <property type="entry name" value="Helix hairpin bin"/>
    <property type="match status" value="1"/>
</dbReference>
<dbReference type="PANTHER" id="PTHR30469">
    <property type="entry name" value="MULTIDRUG RESISTANCE PROTEIN MDTA"/>
    <property type="match status" value="1"/>
</dbReference>
<dbReference type="RefSeq" id="WP_126307522.1">
    <property type="nucleotide sequence ID" value="NZ_AP018449.1"/>
</dbReference>
<dbReference type="Proteomes" id="UP000276437">
    <property type="component" value="Chromosome"/>
</dbReference>
<dbReference type="InterPro" id="IPR058637">
    <property type="entry name" value="YknX-like_C"/>
</dbReference>
<evidence type="ECO:0000256" key="1">
    <source>
        <dbReference type="ARBA" id="ARBA00009477"/>
    </source>
</evidence>
<accession>A0A348AHX3</accession>
<dbReference type="Gene3D" id="2.40.50.100">
    <property type="match status" value="1"/>
</dbReference>
<dbReference type="PANTHER" id="PTHR30469:SF15">
    <property type="entry name" value="HLYD FAMILY OF SECRETION PROTEINS"/>
    <property type="match status" value="1"/>
</dbReference>
<proteinExistence type="inferred from homology"/>
<dbReference type="NCBIfam" id="TIGR01730">
    <property type="entry name" value="RND_mfp"/>
    <property type="match status" value="1"/>
</dbReference>